<feature type="signal peptide" evidence="2">
    <location>
        <begin position="1"/>
        <end position="20"/>
    </location>
</feature>
<proteinExistence type="predicted"/>
<reference evidence="4" key="1">
    <citation type="journal article" date="2016" name="Front. Microbiol.">
        <title>Genome Sequence of the Piezophilic, Mesophilic Sulfate-Reducing Bacterium Desulfovibrio indicus J2T.</title>
        <authorList>
            <person name="Cao J."/>
            <person name="Maignien L."/>
            <person name="Shao Z."/>
            <person name="Alain K."/>
            <person name="Jebbar M."/>
        </authorList>
    </citation>
    <scope>NUCLEOTIDE SEQUENCE</scope>
    <source>
        <strain evidence="4">JCM 32048</strain>
    </source>
</reference>
<evidence type="ECO:0000256" key="2">
    <source>
        <dbReference type="SAM" id="SignalP"/>
    </source>
</evidence>
<feature type="chain" id="PRO_5041381494" description="DUF3597 domain-containing protein" evidence="2">
    <location>
        <begin position="21"/>
        <end position="157"/>
    </location>
</feature>
<feature type="domain" description="DUF3597" evidence="3">
    <location>
        <begin position="3"/>
        <end position="151"/>
    </location>
</feature>
<dbReference type="EMBL" id="BPQJ01000004">
    <property type="protein sequence ID" value="GJD61042.1"/>
    <property type="molecule type" value="Genomic_DNA"/>
</dbReference>
<feature type="compositionally biased region" description="Gly residues" evidence="1">
    <location>
        <begin position="33"/>
        <end position="44"/>
    </location>
</feature>
<reference evidence="4" key="2">
    <citation type="submission" date="2021-08" db="EMBL/GenBank/DDBJ databases">
        <authorList>
            <person name="Tani A."/>
            <person name="Ola A."/>
            <person name="Ogura Y."/>
            <person name="Katsura K."/>
            <person name="Hayashi T."/>
        </authorList>
    </citation>
    <scope>NUCLEOTIDE SEQUENCE</scope>
    <source>
        <strain evidence="4">JCM 32048</strain>
    </source>
</reference>
<evidence type="ECO:0000313" key="5">
    <source>
        <dbReference type="Proteomes" id="UP001055286"/>
    </source>
</evidence>
<comment type="caution">
    <text evidence="4">The sequence shown here is derived from an EMBL/GenBank/DDBJ whole genome shotgun (WGS) entry which is preliminary data.</text>
</comment>
<dbReference type="AlphaFoldDB" id="A0AA37M355"/>
<feature type="region of interest" description="Disordered" evidence="1">
    <location>
        <begin position="23"/>
        <end position="70"/>
    </location>
</feature>
<dbReference type="Pfam" id="PF12200">
    <property type="entry name" value="DUF3597"/>
    <property type="match status" value="1"/>
</dbReference>
<protein>
    <recommendedName>
        <fullName evidence="3">DUF3597 domain-containing protein</fullName>
    </recommendedName>
</protein>
<evidence type="ECO:0000259" key="3">
    <source>
        <dbReference type="Pfam" id="PF12200"/>
    </source>
</evidence>
<accession>A0AA37M355</accession>
<evidence type="ECO:0000313" key="4">
    <source>
        <dbReference type="EMBL" id="GJD61042.1"/>
    </source>
</evidence>
<dbReference type="Proteomes" id="UP001055286">
    <property type="component" value="Unassembled WGS sequence"/>
</dbReference>
<gene>
    <name evidence="4" type="ORF">MPEAHAMD_1182</name>
</gene>
<dbReference type="RefSeq" id="WP_099905190.1">
    <property type="nucleotide sequence ID" value="NZ_BPQJ01000004.1"/>
</dbReference>
<dbReference type="SUPFAM" id="SSF158634">
    <property type="entry name" value="RPA2825-like"/>
    <property type="match status" value="1"/>
</dbReference>
<dbReference type="InterPro" id="IPR022016">
    <property type="entry name" value="DUF3597"/>
</dbReference>
<name>A0AA37M355_9HYPH</name>
<evidence type="ECO:0000256" key="1">
    <source>
        <dbReference type="SAM" id="MobiDB-lite"/>
    </source>
</evidence>
<keyword evidence="5" id="KW-1185">Reference proteome</keyword>
<sequence length="157" mass="15743">MSIFGSIMTKIFGGPAAAQAAAPHATETPNVTAGGGTGLGGPSGGASSAAVPTMGGAPSPVANDPAAGSPEAVDVGAVLQDLAARSGQGLDYKRSIVDLLKLLGLDSSLSARQELARELHYTGDTNDSAAMNVWLHAQVMRKLAENGGRVPDDLRHA</sequence>
<organism evidence="4 5">
    <name type="scientific">Methylobacterium frigidaeris</name>
    <dbReference type="NCBI Taxonomy" id="2038277"/>
    <lineage>
        <taxon>Bacteria</taxon>
        <taxon>Pseudomonadati</taxon>
        <taxon>Pseudomonadota</taxon>
        <taxon>Alphaproteobacteria</taxon>
        <taxon>Hyphomicrobiales</taxon>
        <taxon>Methylobacteriaceae</taxon>
        <taxon>Methylobacterium</taxon>
    </lineage>
</organism>
<keyword evidence="2" id="KW-0732">Signal</keyword>